<sequence length="188" mass="20814">MMPVTAPKQNFLRRLPQGAEIQPDGGVHFRIWEPDHKDVRLVIENRPQIALEAEGQGFFAGYVATAGAGARYKFRLDGGDLLCPDPMSRFQPKGPHGPSQVIDPNNYRWQDTGWKGVRREGVNLGPDLHLDSAPQPLLGAPTRAGWEILWASEDPCYGGLGYARVETDEGWRIGGRQAFILKPADGSW</sequence>
<organism evidence="2 3">
    <name type="scientific">Dongia soli</name>
    <dbReference type="NCBI Taxonomy" id="600628"/>
    <lineage>
        <taxon>Bacteria</taxon>
        <taxon>Pseudomonadati</taxon>
        <taxon>Pseudomonadota</taxon>
        <taxon>Alphaproteobacteria</taxon>
        <taxon>Rhodospirillales</taxon>
        <taxon>Dongiaceae</taxon>
        <taxon>Dongia</taxon>
    </lineage>
</organism>
<gene>
    <name evidence="2" type="ORF">SMD27_20095</name>
</gene>
<reference evidence="2 3" key="1">
    <citation type="journal article" date="2016" name="Antonie Van Leeuwenhoek">
        <title>Dongia soli sp. nov., isolated from soil from Dokdo, Korea.</title>
        <authorList>
            <person name="Kim D.U."/>
            <person name="Lee H."/>
            <person name="Kim H."/>
            <person name="Kim S.G."/>
            <person name="Ka J.O."/>
        </authorList>
    </citation>
    <scope>NUCLEOTIDE SEQUENCE [LARGE SCALE GENOMIC DNA]</scope>
    <source>
        <strain evidence="2 3">D78</strain>
    </source>
</reference>
<accession>A0ABU5EIB3</accession>
<evidence type="ECO:0000313" key="3">
    <source>
        <dbReference type="Proteomes" id="UP001279642"/>
    </source>
</evidence>
<dbReference type="InterPro" id="IPR004193">
    <property type="entry name" value="Glyco_hydro_13_N"/>
</dbReference>
<dbReference type="SUPFAM" id="SSF81296">
    <property type="entry name" value="E set domains"/>
    <property type="match status" value="1"/>
</dbReference>
<evidence type="ECO:0000259" key="1">
    <source>
        <dbReference type="Pfam" id="PF02922"/>
    </source>
</evidence>
<dbReference type="Pfam" id="PF02922">
    <property type="entry name" value="CBM_48"/>
    <property type="match status" value="1"/>
</dbReference>
<dbReference type="Gene3D" id="2.60.40.10">
    <property type="entry name" value="Immunoglobulins"/>
    <property type="match status" value="1"/>
</dbReference>
<dbReference type="Proteomes" id="UP001279642">
    <property type="component" value="Unassembled WGS sequence"/>
</dbReference>
<dbReference type="CDD" id="cd02853">
    <property type="entry name" value="E_set_MTHase_like_N"/>
    <property type="match status" value="1"/>
</dbReference>
<dbReference type="InterPro" id="IPR014756">
    <property type="entry name" value="Ig_E-set"/>
</dbReference>
<evidence type="ECO:0000313" key="2">
    <source>
        <dbReference type="EMBL" id="MDY0885153.1"/>
    </source>
</evidence>
<proteinExistence type="predicted"/>
<feature type="domain" description="Glycoside hydrolase family 13 N-terminal" evidence="1">
    <location>
        <begin position="18"/>
        <end position="80"/>
    </location>
</feature>
<dbReference type="EMBL" id="JAXCLW010000007">
    <property type="protein sequence ID" value="MDY0885153.1"/>
    <property type="molecule type" value="Genomic_DNA"/>
</dbReference>
<name>A0ABU5EIB3_9PROT</name>
<keyword evidence="3" id="KW-1185">Reference proteome</keyword>
<dbReference type="RefSeq" id="WP_320510221.1">
    <property type="nucleotide sequence ID" value="NZ_JAXCLW010000007.1"/>
</dbReference>
<dbReference type="InterPro" id="IPR013783">
    <property type="entry name" value="Ig-like_fold"/>
</dbReference>
<protein>
    <recommendedName>
        <fullName evidence="1">Glycoside hydrolase family 13 N-terminal domain-containing protein</fullName>
    </recommendedName>
</protein>
<comment type="caution">
    <text evidence="2">The sequence shown here is derived from an EMBL/GenBank/DDBJ whole genome shotgun (WGS) entry which is preliminary data.</text>
</comment>